<dbReference type="SUPFAM" id="SSF81338">
    <property type="entry name" value="Aquaporin-like"/>
    <property type="match status" value="1"/>
</dbReference>
<evidence type="ECO:0000256" key="2">
    <source>
        <dbReference type="ARBA" id="ARBA00006175"/>
    </source>
</evidence>
<evidence type="ECO:0000256" key="3">
    <source>
        <dbReference type="ARBA" id="ARBA00022448"/>
    </source>
</evidence>
<gene>
    <name evidence="10" type="ORF">FC21_GL001132</name>
</gene>
<name>A0A0R1UPK6_9LACO</name>
<dbReference type="InterPro" id="IPR000425">
    <property type="entry name" value="MIP"/>
</dbReference>
<keyword evidence="6 9" id="KW-1133">Transmembrane helix</keyword>
<dbReference type="Proteomes" id="UP000051084">
    <property type="component" value="Unassembled WGS sequence"/>
</dbReference>
<dbReference type="EMBL" id="AZGC01000026">
    <property type="protein sequence ID" value="KRL95084.1"/>
    <property type="molecule type" value="Genomic_DNA"/>
</dbReference>
<dbReference type="PANTHER" id="PTHR19139:SF199">
    <property type="entry name" value="MIP17260P"/>
    <property type="match status" value="1"/>
</dbReference>
<feature type="transmembrane region" description="Helical" evidence="9">
    <location>
        <begin position="194"/>
        <end position="215"/>
    </location>
</feature>
<dbReference type="Gene3D" id="1.20.1080.10">
    <property type="entry name" value="Glycerol uptake facilitator protein"/>
    <property type="match status" value="1"/>
</dbReference>
<comment type="similarity">
    <text evidence="2 8">Belongs to the MIP/aquaporin (TC 1.A.8) family.</text>
</comment>
<dbReference type="AlphaFoldDB" id="A0A0R1UPK6"/>
<evidence type="ECO:0000256" key="8">
    <source>
        <dbReference type="RuleBase" id="RU000477"/>
    </source>
</evidence>
<dbReference type="InterPro" id="IPR022357">
    <property type="entry name" value="MIP_CS"/>
</dbReference>
<feature type="transmembrane region" description="Helical" evidence="9">
    <location>
        <begin position="120"/>
        <end position="140"/>
    </location>
</feature>
<evidence type="ECO:0000256" key="7">
    <source>
        <dbReference type="ARBA" id="ARBA00023136"/>
    </source>
</evidence>
<keyword evidence="11" id="KW-1185">Reference proteome</keyword>
<dbReference type="GO" id="GO:0015250">
    <property type="term" value="F:water channel activity"/>
    <property type="evidence" value="ECO:0007669"/>
    <property type="project" value="TreeGrafter"/>
</dbReference>
<keyword evidence="5 8" id="KW-0812">Transmembrane</keyword>
<organism evidence="10 11">
    <name type="scientific">Limosilactobacillus equigenerosi DSM 18793 = JCM 14505</name>
    <dbReference type="NCBI Taxonomy" id="1423742"/>
    <lineage>
        <taxon>Bacteria</taxon>
        <taxon>Bacillati</taxon>
        <taxon>Bacillota</taxon>
        <taxon>Bacilli</taxon>
        <taxon>Lactobacillales</taxon>
        <taxon>Lactobacillaceae</taxon>
        <taxon>Limosilactobacillus</taxon>
    </lineage>
</organism>
<dbReference type="PATRIC" id="fig|1423742.4.peg.1175"/>
<dbReference type="PRINTS" id="PR00783">
    <property type="entry name" value="MINTRINSICP"/>
</dbReference>
<comment type="caution">
    <text evidence="10">The sequence shown here is derived from an EMBL/GenBank/DDBJ whole genome shotgun (WGS) entry which is preliminary data.</text>
</comment>
<feature type="transmembrane region" description="Helical" evidence="9">
    <location>
        <begin position="76"/>
        <end position="100"/>
    </location>
</feature>
<evidence type="ECO:0000313" key="10">
    <source>
        <dbReference type="EMBL" id="KRL95084.1"/>
    </source>
</evidence>
<dbReference type="PROSITE" id="PS00221">
    <property type="entry name" value="MIP"/>
    <property type="match status" value="1"/>
</dbReference>
<evidence type="ECO:0000313" key="11">
    <source>
        <dbReference type="Proteomes" id="UP000051084"/>
    </source>
</evidence>
<dbReference type="STRING" id="417373.GCA_001570685_00115"/>
<dbReference type="Pfam" id="PF00230">
    <property type="entry name" value="MIP"/>
    <property type="match status" value="1"/>
</dbReference>
<dbReference type="InterPro" id="IPR034294">
    <property type="entry name" value="Aquaporin_transptr"/>
</dbReference>
<feature type="transmembrane region" description="Helical" evidence="9">
    <location>
        <begin position="33"/>
        <end position="55"/>
    </location>
</feature>
<evidence type="ECO:0000256" key="6">
    <source>
        <dbReference type="ARBA" id="ARBA00022989"/>
    </source>
</evidence>
<keyword evidence="4" id="KW-1003">Cell membrane</keyword>
<proteinExistence type="inferred from homology"/>
<keyword evidence="3 8" id="KW-0813">Transport</keyword>
<keyword evidence="7 9" id="KW-0472">Membrane</keyword>
<feature type="transmembrane region" description="Helical" evidence="9">
    <location>
        <begin position="7"/>
        <end position="27"/>
    </location>
</feature>
<dbReference type="OrthoDB" id="9807293at2"/>
<evidence type="ECO:0000256" key="4">
    <source>
        <dbReference type="ARBA" id="ARBA00022475"/>
    </source>
</evidence>
<feature type="transmembrane region" description="Helical" evidence="9">
    <location>
        <begin position="152"/>
        <end position="174"/>
    </location>
</feature>
<dbReference type="PANTHER" id="PTHR19139">
    <property type="entry name" value="AQUAPORIN TRANSPORTER"/>
    <property type="match status" value="1"/>
</dbReference>
<evidence type="ECO:0000256" key="5">
    <source>
        <dbReference type="ARBA" id="ARBA00022692"/>
    </source>
</evidence>
<protein>
    <submittedName>
        <fullName evidence="10">Mip family glycerol uptake facilitator protein glpf</fullName>
    </submittedName>
</protein>
<evidence type="ECO:0000256" key="9">
    <source>
        <dbReference type="SAM" id="Phobius"/>
    </source>
</evidence>
<dbReference type="GO" id="GO:0005886">
    <property type="term" value="C:plasma membrane"/>
    <property type="evidence" value="ECO:0007669"/>
    <property type="project" value="UniProtKB-SubCell"/>
</dbReference>
<dbReference type="InterPro" id="IPR023271">
    <property type="entry name" value="Aquaporin-like"/>
</dbReference>
<comment type="subcellular location">
    <subcellularLocation>
        <location evidence="1">Cell membrane</location>
        <topology evidence="1">Multi-pass membrane protein</topology>
    </subcellularLocation>
</comment>
<evidence type="ECO:0000256" key="1">
    <source>
        <dbReference type="ARBA" id="ARBA00004651"/>
    </source>
</evidence>
<reference evidence="10 11" key="1">
    <citation type="journal article" date="2015" name="Genome Announc.">
        <title>Expanding the biotechnology potential of lactobacilli through comparative genomics of 213 strains and associated genera.</title>
        <authorList>
            <person name="Sun Z."/>
            <person name="Harris H.M."/>
            <person name="McCann A."/>
            <person name="Guo C."/>
            <person name="Argimon S."/>
            <person name="Zhang W."/>
            <person name="Yang X."/>
            <person name="Jeffery I.B."/>
            <person name="Cooney J.C."/>
            <person name="Kagawa T.F."/>
            <person name="Liu W."/>
            <person name="Song Y."/>
            <person name="Salvetti E."/>
            <person name="Wrobel A."/>
            <person name="Rasinkangas P."/>
            <person name="Parkhill J."/>
            <person name="Rea M.C."/>
            <person name="O'Sullivan O."/>
            <person name="Ritari J."/>
            <person name="Douillard F.P."/>
            <person name="Paul Ross R."/>
            <person name="Yang R."/>
            <person name="Briner A.E."/>
            <person name="Felis G.E."/>
            <person name="de Vos W.M."/>
            <person name="Barrangou R."/>
            <person name="Klaenhammer T.R."/>
            <person name="Caufield P.W."/>
            <person name="Cui Y."/>
            <person name="Zhang H."/>
            <person name="O'Toole P.W."/>
        </authorList>
    </citation>
    <scope>NUCLEOTIDE SEQUENCE [LARGE SCALE GENOMIC DNA]</scope>
    <source>
        <strain evidence="10 11">DSM 18793</strain>
    </source>
</reference>
<sequence>MKVRQAVAELIGTFMLVLFGTAVVVVAKGNVLAIGLAFGLTVTIGAYTVGAISGGHFNPAVTIAMWINKKIDAATAILYVIAQFVGAILASGVLKMFVGALGQSTTALGQTDFPKLTSPMAFFVEMLVTALFIFMILLVTSDEYGNPALAGLVIGLALAILVMVAVNLTGASLNPARSFGPALFAMGSAMSHCWVYLLAPEVGAVIAAFLARWMLKK</sequence>
<dbReference type="RefSeq" id="WP_054652266.1">
    <property type="nucleotide sequence ID" value="NZ_AZGC01000026.1"/>
</dbReference>
<accession>A0A0R1UPK6</accession>